<dbReference type="GO" id="GO:0004567">
    <property type="term" value="F:beta-mannosidase activity"/>
    <property type="evidence" value="ECO:0007669"/>
    <property type="project" value="UniProtKB-EC"/>
</dbReference>
<evidence type="ECO:0000256" key="1">
    <source>
        <dbReference type="ARBA" id="ARBA00000829"/>
    </source>
</evidence>
<feature type="chain" id="PRO_5018046398" description="beta-mannosidase" evidence="5">
    <location>
        <begin position="19"/>
        <end position="593"/>
    </location>
</feature>
<dbReference type="RefSeq" id="XP_026676386.1">
    <property type="nucleotide sequence ID" value="XM_026820585.1"/>
</dbReference>
<keyword evidence="5" id="KW-0732">Signal</keyword>
<accession>A0A3Q0IJF3</accession>
<dbReference type="GeneID" id="103505234"/>
<evidence type="ECO:0000259" key="7">
    <source>
        <dbReference type="Pfam" id="PF22666"/>
    </source>
</evidence>
<dbReference type="SUPFAM" id="SSF51445">
    <property type="entry name" value="(Trans)glycosidases"/>
    <property type="match status" value="1"/>
</dbReference>
<dbReference type="Proteomes" id="UP000079169">
    <property type="component" value="Unplaced"/>
</dbReference>
<dbReference type="PANTHER" id="PTHR43730">
    <property type="entry name" value="BETA-MANNOSIDASE"/>
    <property type="match status" value="1"/>
</dbReference>
<dbReference type="Pfam" id="PF00703">
    <property type="entry name" value="Glyco_hydro_2"/>
    <property type="match status" value="1"/>
</dbReference>
<organism evidence="8 9">
    <name type="scientific">Diaphorina citri</name>
    <name type="common">Asian citrus psyllid</name>
    <dbReference type="NCBI Taxonomy" id="121845"/>
    <lineage>
        <taxon>Eukaryota</taxon>
        <taxon>Metazoa</taxon>
        <taxon>Ecdysozoa</taxon>
        <taxon>Arthropoda</taxon>
        <taxon>Hexapoda</taxon>
        <taxon>Insecta</taxon>
        <taxon>Pterygota</taxon>
        <taxon>Neoptera</taxon>
        <taxon>Paraneoptera</taxon>
        <taxon>Hemiptera</taxon>
        <taxon>Sternorrhyncha</taxon>
        <taxon>Psylloidea</taxon>
        <taxon>Psyllidae</taxon>
        <taxon>Diaphorininae</taxon>
        <taxon>Diaphorina</taxon>
    </lineage>
</organism>
<feature type="domain" description="Beta-mannosidase-like galactose-binding" evidence="7">
    <location>
        <begin position="30"/>
        <end position="87"/>
    </location>
</feature>
<dbReference type="KEGG" id="dci:103505234"/>
<evidence type="ECO:0000256" key="2">
    <source>
        <dbReference type="ARBA" id="ARBA00012754"/>
    </source>
</evidence>
<dbReference type="EC" id="3.2.1.25" evidence="2"/>
<dbReference type="AlphaFoldDB" id="A0A3Q0IJF3"/>
<feature type="domain" description="Beta-mannosidase-like galactose-binding" evidence="7">
    <location>
        <begin position="89"/>
        <end position="168"/>
    </location>
</feature>
<comment type="catalytic activity">
    <reaction evidence="1">
        <text>Hydrolysis of terminal, non-reducing beta-D-mannose residues in beta-D-mannosides.</text>
        <dbReference type="EC" id="3.2.1.25"/>
    </reaction>
</comment>
<dbReference type="SUPFAM" id="SSF49785">
    <property type="entry name" value="Galactose-binding domain-like"/>
    <property type="match status" value="2"/>
</dbReference>
<evidence type="ECO:0000256" key="5">
    <source>
        <dbReference type="SAM" id="SignalP"/>
    </source>
</evidence>
<dbReference type="PaxDb" id="121845-A0A3Q0IJF3"/>
<evidence type="ECO:0000256" key="3">
    <source>
        <dbReference type="ARBA" id="ARBA00022801"/>
    </source>
</evidence>
<dbReference type="Gene3D" id="2.60.120.260">
    <property type="entry name" value="Galactose-binding domain-like"/>
    <property type="match status" value="2"/>
</dbReference>
<evidence type="ECO:0000256" key="4">
    <source>
        <dbReference type="ARBA" id="ARBA00023295"/>
    </source>
</evidence>
<dbReference type="InterPro" id="IPR013783">
    <property type="entry name" value="Ig-like_fold"/>
</dbReference>
<dbReference type="Gene3D" id="2.60.40.10">
    <property type="entry name" value="Immunoglobulins"/>
    <property type="match status" value="1"/>
</dbReference>
<dbReference type="SUPFAM" id="SSF49303">
    <property type="entry name" value="beta-Galactosidase/glucuronidase domain"/>
    <property type="match status" value="1"/>
</dbReference>
<dbReference type="InterPro" id="IPR006102">
    <property type="entry name" value="Ig-like_GH2"/>
</dbReference>
<dbReference type="InterPro" id="IPR036156">
    <property type="entry name" value="Beta-gal/glucu_dom_sf"/>
</dbReference>
<keyword evidence="3" id="KW-0378">Hydrolase</keyword>
<keyword evidence="4" id="KW-0326">Glycosidase</keyword>
<dbReference type="InterPro" id="IPR008979">
    <property type="entry name" value="Galactose-bd-like_sf"/>
</dbReference>
<evidence type="ECO:0000313" key="8">
    <source>
        <dbReference type="Proteomes" id="UP000079169"/>
    </source>
</evidence>
<proteinExistence type="predicted"/>
<evidence type="ECO:0000259" key="6">
    <source>
        <dbReference type="Pfam" id="PF00703"/>
    </source>
</evidence>
<dbReference type="PANTHER" id="PTHR43730:SF1">
    <property type="entry name" value="BETA-MANNOSIDASE"/>
    <property type="match status" value="1"/>
</dbReference>
<feature type="signal peptide" evidence="5">
    <location>
        <begin position="1"/>
        <end position="18"/>
    </location>
</feature>
<dbReference type="Gene3D" id="3.20.20.80">
    <property type="entry name" value="Glycosidases"/>
    <property type="match status" value="2"/>
</dbReference>
<reference evidence="9" key="1">
    <citation type="submission" date="2025-08" db="UniProtKB">
        <authorList>
            <consortium name="RefSeq"/>
        </authorList>
    </citation>
    <scope>IDENTIFICATION</scope>
</reference>
<evidence type="ECO:0000313" key="9">
    <source>
        <dbReference type="RefSeq" id="XP_026676386.1"/>
    </source>
</evidence>
<dbReference type="InterPro" id="IPR017853">
    <property type="entry name" value="GH"/>
</dbReference>
<gene>
    <name evidence="9" type="primary">LOC103505234</name>
</gene>
<dbReference type="Pfam" id="PF22666">
    <property type="entry name" value="Glyco_hydro_2_N2"/>
    <property type="match status" value="2"/>
</dbReference>
<dbReference type="GO" id="GO:0006516">
    <property type="term" value="P:glycoprotein catabolic process"/>
    <property type="evidence" value="ECO:0007669"/>
    <property type="project" value="TreeGrafter"/>
</dbReference>
<feature type="domain" description="Glycoside hydrolase family 2 immunoglobulin-like beta-sandwich" evidence="6">
    <location>
        <begin position="214"/>
        <end position="328"/>
    </location>
</feature>
<dbReference type="STRING" id="121845.A0A3Q0IJF3"/>
<sequence>MGWHLLALVLSAISIVRGNIAVIDLGGSHWTVTSENKSISTEATVPGGIYSDLRRGNILKEDVYYRDNDLKYRWVSKTGWTYSTEFEEEDVYYRDNDLKYRWVSKTGWTYSTEFEVTDKNFLALPNQFLVFHGVDTIATIYLNDKELGKTDNMFVRYRFDVKDKLQMSSHAVLSYLIVWYNFCCLQNVEFRAHTCVIKIDENRKSVELEGYHVARIRDILTDITYHEDLKSWHLSVRVILEAGLSQAVVKAKLTAELAVGKKPLRVDSLVNAEPSHGEIEVVSTLMVLASEVELWWPNGYGEQPLYNLQITLASGVEMSTKSIKIGFRTVELIQDHVDPNHLEKGRYFYFEVNKVPIYSKGSNLIPVDVLPERSNNESTIRDLLVSTKEANMNMLRVWGGGVYMSDYFYETCDELGILIWQDMMFACNNYPATPTFLQSVRSEISQTVRRAVVKAKLTAELAVGKKPLRVDSLVNAEPGHGEIEVVSTLMVPATLAERELNTHNYDYYQNLWDPSTAPKSRFCSEFGIQSLPQLSTFQKVATEADLASWRTPFFDSRQHLAGGTGILESSVGHQFEIGNLTLEYFAYLSQVRL</sequence>
<keyword evidence="8" id="KW-1185">Reference proteome</keyword>
<dbReference type="InterPro" id="IPR054593">
    <property type="entry name" value="Beta-mannosidase-like_N2"/>
</dbReference>
<name>A0A3Q0IJF3_DIACI</name>
<dbReference type="InterPro" id="IPR050887">
    <property type="entry name" value="Beta-mannosidase_GH2"/>
</dbReference>
<protein>
    <recommendedName>
        <fullName evidence="2">beta-mannosidase</fullName>
        <ecNumber evidence="2">3.2.1.25</ecNumber>
    </recommendedName>
</protein>